<name>A0A0D3BD25_BRAOL</name>
<sequence>MQSVWKLPSRASAPSPSPSSAGDSPPPHPVPPDPPDPLSPLSPQEYPLLSSTPLSKQKRNTVPEPLKKGLLVLSSISSTKIQPVDPTIKAQFESVATIASAETGPQIGSEIPTAPVHSEETHVPILNFITINPKSSSPIITNKASSSQPTNPPASTTDPSFETNPPPVTLPPTLQMPTQTTPSEPSLVERLRISEDKPLKRLAPFLRRVLRFTKTSSSATTMEGHLRLIRFRASLTICGAKEKRDSMFHTAQWSLEHSMSTPPLKAIKIWAHLTGVPFDLRHQEGLSLVAGLIGDPKETDDFTRNLVSLTLSRVKVEVDLTQPLPSVVEFQRQSGEVVEVLVHYPWIPPTCSHCHQLGHLVRNCLLLSPPSVQNTPKQNHPQSNSPQSNLPIQNPFQTNHPKQAPANSFSTLILKSTPKNAPTRTYDRMVIDPPLLTTLPTESSSDHPTDPVEALAFLSNPLTPISSTRLSIENPNSSLDFLHLVPRLTSEVPPSSQ</sequence>
<reference evidence="2" key="2">
    <citation type="submission" date="2015-03" db="UniProtKB">
        <authorList>
            <consortium name="EnsemblPlants"/>
        </authorList>
    </citation>
    <scope>IDENTIFICATION</scope>
</reference>
<dbReference type="Proteomes" id="UP000032141">
    <property type="component" value="Chromosome C3"/>
</dbReference>
<dbReference type="PANTHER" id="PTHR31286:SF90">
    <property type="entry name" value="DUF4283 DOMAIN-CONTAINING PROTEIN"/>
    <property type="match status" value="1"/>
</dbReference>
<dbReference type="EnsemblPlants" id="Bo3g083260.1">
    <property type="protein sequence ID" value="Bo3g083260.1"/>
    <property type="gene ID" value="Bo3g083260"/>
</dbReference>
<feature type="region of interest" description="Disordered" evidence="1">
    <location>
        <begin position="139"/>
        <end position="185"/>
    </location>
</feature>
<evidence type="ECO:0000313" key="2">
    <source>
        <dbReference type="EnsemblPlants" id="Bo3g083260.1"/>
    </source>
</evidence>
<feature type="region of interest" description="Disordered" evidence="1">
    <location>
        <begin position="1"/>
        <end position="62"/>
    </location>
</feature>
<dbReference type="PANTHER" id="PTHR31286">
    <property type="entry name" value="GLYCINE-RICH CELL WALL STRUCTURAL PROTEIN 1.8-LIKE"/>
    <property type="match status" value="1"/>
</dbReference>
<feature type="compositionally biased region" description="Pro residues" evidence="1">
    <location>
        <begin position="24"/>
        <end position="40"/>
    </location>
</feature>
<proteinExistence type="predicted"/>
<dbReference type="Gramene" id="Bo3g083260.1">
    <property type="protein sequence ID" value="Bo3g083260.1"/>
    <property type="gene ID" value="Bo3g083260"/>
</dbReference>
<dbReference type="OMA" id="VQWSSEH"/>
<reference evidence="2 3" key="1">
    <citation type="journal article" date="2014" name="Genome Biol.">
        <title>Transcriptome and methylome profiling reveals relics of genome dominance in the mesopolyploid Brassica oleracea.</title>
        <authorList>
            <person name="Parkin I.A."/>
            <person name="Koh C."/>
            <person name="Tang H."/>
            <person name="Robinson S.J."/>
            <person name="Kagale S."/>
            <person name="Clarke W.E."/>
            <person name="Town C.D."/>
            <person name="Nixon J."/>
            <person name="Krishnakumar V."/>
            <person name="Bidwell S.L."/>
            <person name="Denoeud F."/>
            <person name="Belcram H."/>
            <person name="Links M.G."/>
            <person name="Just J."/>
            <person name="Clarke C."/>
            <person name="Bender T."/>
            <person name="Huebert T."/>
            <person name="Mason A.S."/>
            <person name="Pires J.C."/>
            <person name="Barker G."/>
            <person name="Moore J."/>
            <person name="Walley P.G."/>
            <person name="Manoli S."/>
            <person name="Batley J."/>
            <person name="Edwards D."/>
            <person name="Nelson M.N."/>
            <person name="Wang X."/>
            <person name="Paterson A.H."/>
            <person name="King G."/>
            <person name="Bancroft I."/>
            <person name="Chalhoub B."/>
            <person name="Sharpe A.G."/>
        </authorList>
    </citation>
    <scope>NUCLEOTIDE SEQUENCE</scope>
    <source>
        <strain evidence="2 3">cv. TO1000</strain>
    </source>
</reference>
<feature type="compositionally biased region" description="Polar residues" evidence="1">
    <location>
        <begin position="139"/>
        <end position="162"/>
    </location>
</feature>
<dbReference type="eggNOG" id="KOG1075">
    <property type="taxonomic scope" value="Eukaryota"/>
</dbReference>
<feature type="region of interest" description="Disordered" evidence="1">
    <location>
        <begin position="371"/>
        <end position="411"/>
    </location>
</feature>
<feature type="compositionally biased region" description="Low complexity" evidence="1">
    <location>
        <begin position="171"/>
        <end position="182"/>
    </location>
</feature>
<dbReference type="AlphaFoldDB" id="A0A0D3BD25"/>
<organism evidence="2 3">
    <name type="scientific">Brassica oleracea var. oleracea</name>
    <dbReference type="NCBI Taxonomy" id="109376"/>
    <lineage>
        <taxon>Eukaryota</taxon>
        <taxon>Viridiplantae</taxon>
        <taxon>Streptophyta</taxon>
        <taxon>Embryophyta</taxon>
        <taxon>Tracheophyta</taxon>
        <taxon>Spermatophyta</taxon>
        <taxon>Magnoliopsida</taxon>
        <taxon>eudicotyledons</taxon>
        <taxon>Gunneridae</taxon>
        <taxon>Pentapetalae</taxon>
        <taxon>rosids</taxon>
        <taxon>malvids</taxon>
        <taxon>Brassicales</taxon>
        <taxon>Brassicaceae</taxon>
        <taxon>Brassiceae</taxon>
        <taxon>Brassica</taxon>
    </lineage>
</organism>
<accession>A0A0D3BD25</accession>
<protein>
    <submittedName>
        <fullName evidence="2">Uncharacterized protein</fullName>
    </submittedName>
</protein>
<feature type="compositionally biased region" description="Low complexity" evidence="1">
    <location>
        <begin position="8"/>
        <end position="23"/>
    </location>
</feature>
<dbReference type="InterPro" id="IPR040256">
    <property type="entry name" value="At4g02000-like"/>
</dbReference>
<evidence type="ECO:0000256" key="1">
    <source>
        <dbReference type="SAM" id="MobiDB-lite"/>
    </source>
</evidence>
<evidence type="ECO:0000313" key="3">
    <source>
        <dbReference type="Proteomes" id="UP000032141"/>
    </source>
</evidence>
<keyword evidence="3" id="KW-1185">Reference proteome</keyword>
<dbReference type="HOGENOM" id="CLU_017808_0_0_1"/>